<dbReference type="AlphaFoldDB" id="A0A059EWS0"/>
<keyword evidence="2" id="KW-1185">Reference proteome</keyword>
<accession>A0A059EWS0</accession>
<reference evidence="1 2" key="2">
    <citation type="submission" date="2014-03" db="EMBL/GenBank/DDBJ databases">
        <title>The Genome Sequence of Anncaliia algerae insect isolate PRA339.</title>
        <authorList>
            <consortium name="The Broad Institute Genome Sequencing Platform"/>
            <consortium name="The Broad Institute Genome Sequencing Center for Infectious Disease"/>
            <person name="Cuomo C."/>
            <person name="Becnel J."/>
            <person name="Sanscrainte N."/>
            <person name="Walker B."/>
            <person name="Young S.K."/>
            <person name="Zeng Q."/>
            <person name="Gargeya S."/>
            <person name="Fitzgerald M."/>
            <person name="Haas B."/>
            <person name="Abouelleil A."/>
            <person name="Alvarado L."/>
            <person name="Arachchi H.M."/>
            <person name="Berlin A.M."/>
            <person name="Chapman S.B."/>
            <person name="Dewar J."/>
            <person name="Goldberg J."/>
            <person name="Griggs A."/>
            <person name="Gujja S."/>
            <person name="Hansen M."/>
            <person name="Howarth C."/>
            <person name="Imamovic A."/>
            <person name="Larimer J."/>
            <person name="McCowan C."/>
            <person name="Murphy C."/>
            <person name="Neiman D."/>
            <person name="Pearson M."/>
            <person name="Priest M."/>
            <person name="Roberts A."/>
            <person name="Saif S."/>
            <person name="Shea T."/>
            <person name="Sisk P."/>
            <person name="Sykes S."/>
            <person name="Wortman J."/>
            <person name="Nusbaum C."/>
            <person name="Birren B."/>
        </authorList>
    </citation>
    <scope>NUCLEOTIDE SEQUENCE [LARGE SCALE GENOMIC DNA]</scope>
    <source>
        <strain evidence="1 2">PRA339</strain>
    </source>
</reference>
<organism evidence="1 2">
    <name type="scientific">Anncaliia algerae PRA339</name>
    <dbReference type="NCBI Taxonomy" id="1288291"/>
    <lineage>
        <taxon>Eukaryota</taxon>
        <taxon>Fungi</taxon>
        <taxon>Fungi incertae sedis</taxon>
        <taxon>Microsporidia</taxon>
        <taxon>Tubulinosematoidea</taxon>
        <taxon>Tubulinosematidae</taxon>
        <taxon>Anncaliia</taxon>
    </lineage>
</organism>
<gene>
    <name evidence="1" type="ORF">H312_03421</name>
</gene>
<name>A0A059EWS0_9MICR</name>
<sequence>MIRSFLASYPRRIDARKRKGLTEMYSILEGPDPINKKLSVESLRDIQRPKDLLRFLEKSSHCQLLTNYLCAGLYKREHVADENGVLRTIYTRIEEFIPHSEVILAIMKNDVSAIIDRIKSLL</sequence>
<proteinExistence type="predicted"/>
<reference evidence="2" key="1">
    <citation type="submission" date="2013-02" db="EMBL/GenBank/DDBJ databases">
        <authorList>
            <consortium name="The Broad Institute Genome Sequencing Platform"/>
            <person name="Cuomo C."/>
            <person name="Becnel J."/>
            <person name="Sanscrainte N."/>
            <person name="Walker B."/>
            <person name="Young S.K."/>
            <person name="Zeng Q."/>
            <person name="Gargeya S."/>
            <person name="Fitzgerald M."/>
            <person name="Haas B."/>
            <person name="Abouelleil A."/>
            <person name="Alvarado L."/>
            <person name="Arachchi H.M."/>
            <person name="Berlin A.M."/>
            <person name="Chapman S.B."/>
            <person name="Dewar J."/>
            <person name="Goldberg J."/>
            <person name="Griggs A."/>
            <person name="Gujja S."/>
            <person name="Hansen M."/>
            <person name="Howarth C."/>
            <person name="Imamovic A."/>
            <person name="Larimer J."/>
            <person name="McCowan C."/>
            <person name="Murphy C."/>
            <person name="Neiman D."/>
            <person name="Pearson M."/>
            <person name="Priest M."/>
            <person name="Roberts A."/>
            <person name="Saif S."/>
            <person name="Shea T."/>
            <person name="Sisk P."/>
            <person name="Sykes S."/>
            <person name="Wortman J."/>
            <person name="Nusbaum C."/>
            <person name="Birren B."/>
        </authorList>
    </citation>
    <scope>NUCLEOTIDE SEQUENCE [LARGE SCALE GENOMIC DNA]</scope>
    <source>
        <strain evidence="2">PRA339</strain>
    </source>
</reference>
<evidence type="ECO:0000313" key="1">
    <source>
        <dbReference type="EMBL" id="KCZ79189.1"/>
    </source>
</evidence>
<dbReference type="VEuPathDB" id="MicrosporidiaDB:H312_03421"/>
<dbReference type="EMBL" id="KK365330">
    <property type="protein sequence ID" value="KCZ79189.1"/>
    <property type="molecule type" value="Genomic_DNA"/>
</dbReference>
<dbReference type="Proteomes" id="UP000030655">
    <property type="component" value="Unassembled WGS sequence"/>
</dbReference>
<dbReference type="HOGENOM" id="CLU_2026137_0_0_1"/>
<protein>
    <submittedName>
        <fullName evidence="1">Uncharacterized protein</fullName>
    </submittedName>
</protein>
<evidence type="ECO:0000313" key="2">
    <source>
        <dbReference type="Proteomes" id="UP000030655"/>
    </source>
</evidence>
<dbReference type="OrthoDB" id="10278975at2759"/>